<dbReference type="eggNOG" id="ENOG502RDY3">
    <property type="taxonomic scope" value="Eukaryota"/>
</dbReference>
<dbReference type="OMA" id="KMIDWIS"/>
<dbReference type="OrthoDB" id="29760at2759"/>
<accession>B0ELF2</accession>
<dbReference type="GeneID" id="5884111"/>
<name>B0ELF2_ENTDS</name>
<evidence type="ECO:0000313" key="2">
    <source>
        <dbReference type="Proteomes" id="UP000008076"/>
    </source>
</evidence>
<dbReference type="KEGG" id="edi:EDI_264370"/>
<evidence type="ECO:0000313" key="1">
    <source>
        <dbReference type="EMBL" id="EDR24642.1"/>
    </source>
</evidence>
<sequence length="416" mass="49847">MSLVDTIRYLKKNKEQKYIEKVSQNENIISKEENIQKILEMYQNPLNNKNIILAIYSRIKESSLHFIGYSKLIILVYRIITEDQNNILLESLRGNLNVFENNIPIDSKEEQFRETCFFKLSITLSKMIDWISYFYSNFNILFEKDIEIMEFLYPKRRKRTLLICEKMIEMFIDFNIVDWNCTRNYITTLNYQMIDILLSIYAKVFCRLFKYISAIIQNILLFIPEDTNRVIKILELFNKVFESFLYCIRSKEIQYRFIDLPKIELISLEEIIQFITKYNSMDKESRSFSEIALKLMKYKVLSNKVNLELVRFTHRIISTLVSSRIKSHSSSILSSRSSTPREMKISFKYSIKQVNRNNTPMNVLQNHEIFKTPRRLPSPMERYDIFIPSDYIIPKPIRKVSTNLFEEEEEDLNFVL</sequence>
<protein>
    <submittedName>
        <fullName evidence="1">Uncharacterized protein</fullName>
    </submittedName>
</protein>
<dbReference type="Proteomes" id="UP000008076">
    <property type="component" value="Unassembled WGS sequence"/>
</dbReference>
<dbReference type="VEuPathDB" id="AmoebaDB:EDI_264370"/>
<organism evidence="2">
    <name type="scientific">Entamoeba dispar (strain ATCC PRA-260 / SAW760)</name>
    <dbReference type="NCBI Taxonomy" id="370354"/>
    <lineage>
        <taxon>Eukaryota</taxon>
        <taxon>Amoebozoa</taxon>
        <taxon>Evosea</taxon>
        <taxon>Archamoebae</taxon>
        <taxon>Mastigamoebida</taxon>
        <taxon>Entamoebidae</taxon>
        <taxon>Entamoeba</taxon>
    </lineage>
</organism>
<keyword evidence="2" id="KW-1185">Reference proteome</keyword>
<proteinExistence type="predicted"/>
<dbReference type="AlphaFoldDB" id="B0ELF2"/>
<dbReference type="RefSeq" id="XP_001738995.1">
    <property type="nucleotide sequence ID" value="XM_001738943.1"/>
</dbReference>
<dbReference type="EMBL" id="DS549841">
    <property type="protein sequence ID" value="EDR24642.1"/>
    <property type="molecule type" value="Genomic_DNA"/>
</dbReference>
<gene>
    <name evidence="1" type="ORF">EDI_264370</name>
</gene>
<reference evidence="2" key="1">
    <citation type="submission" date="2007-12" db="EMBL/GenBank/DDBJ databases">
        <title>Annotation of Entamoeba dispar SAW760.</title>
        <authorList>
            <person name="Lorenzi H."/>
            <person name="Inman J."/>
            <person name="Schobel S."/>
            <person name="Amedeo P."/>
            <person name="Caler E."/>
        </authorList>
    </citation>
    <scope>NUCLEOTIDE SEQUENCE [LARGE SCALE GENOMIC DNA]</scope>
    <source>
        <strain evidence="2">ATCC PRA-260 / SAW760</strain>
    </source>
</reference>